<organism evidence="1 2">
    <name type="scientific">Caenorhabditis tropicalis</name>
    <dbReference type="NCBI Taxonomy" id="1561998"/>
    <lineage>
        <taxon>Eukaryota</taxon>
        <taxon>Metazoa</taxon>
        <taxon>Ecdysozoa</taxon>
        <taxon>Nematoda</taxon>
        <taxon>Chromadorea</taxon>
        <taxon>Rhabditida</taxon>
        <taxon>Rhabditina</taxon>
        <taxon>Rhabditomorpha</taxon>
        <taxon>Rhabditoidea</taxon>
        <taxon>Rhabditidae</taxon>
        <taxon>Peloderinae</taxon>
        <taxon>Caenorhabditis</taxon>
    </lineage>
</organism>
<sequence length="157" mass="17979">MSDATIPAVAAATPKRTTVTNPYVFTAVTVDPRNPLGIIIPEFHQLLADHSKWSREMEMEAISSKNGKQEVVEDEEEEWEESLKNAKPAARGSQKAVATKVVWKTDHTEPVEGPYNYRRKPSAKDLKRKMRNFFVLRKAEKKAFEEEMEMAKKMKKD</sequence>
<evidence type="ECO:0000313" key="1">
    <source>
        <dbReference type="Proteomes" id="UP000095282"/>
    </source>
</evidence>
<dbReference type="AlphaFoldDB" id="A0A1I7U235"/>
<dbReference type="Proteomes" id="UP000095282">
    <property type="component" value="Unplaced"/>
</dbReference>
<name>A0A1I7U235_9PELO</name>
<accession>A0A1I7U235</accession>
<evidence type="ECO:0000313" key="2">
    <source>
        <dbReference type="WBParaSite" id="Csp11.Scaffold629.g14071.t1"/>
    </source>
</evidence>
<proteinExistence type="predicted"/>
<dbReference type="WBParaSite" id="Csp11.Scaffold629.g14071.t1">
    <property type="protein sequence ID" value="Csp11.Scaffold629.g14071.t1"/>
    <property type="gene ID" value="Csp11.Scaffold629.g14071"/>
</dbReference>
<keyword evidence="1" id="KW-1185">Reference proteome</keyword>
<protein>
    <submittedName>
        <fullName evidence="2">RRP7 domain-containing protein</fullName>
    </submittedName>
</protein>
<reference evidence="2" key="1">
    <citation type="submission" date="2016-11" db="UniProtKB">
        <authorList>
            <consortium name="WormBaseParasite"/>
        </authorList>
    </citation>
    <scope>IDENTIFICATION</scope>
</reference>